<proteinExistence type="predicted"/>
<dbReference type="Pfam" id="PF10679">
    <property type="entry name" value="DUF2491"/>
    <property type="match status" value="1"/>
</dbReference>
<evidence type="ECO:0000313" key="3">
    <source>
        <dbReference type="Proteomes" id="UP000198925"/>
    </source>
</evidence>
<dbReference type="RefSeq" id="WP_090659852.1">
    <property type="nucleotide sequence ID" value="NZ_FMZX01000001.1"/>
</dbReference>
<feature type="compositionally biased region" description="Basic and acidic residues" evidence="1">
    <location>
        <begin position="97"/>
        <end position="111"/>
    </location>
</feature>
<feature type="region of interest" description="Disordered" evidence="1">
    <location>
        <begin position="217"/>
        <end position="292"/>
    </location>
</feature>
<evidence type="ECO:0000313" key="2">
    <source>
        <dbReference type="EMBL" id="SDC24577.1"/>
    </source>
</evidence>
<reference evidence="2 3" key="1">
    <citation type="submission" date="2016-10" db="EMBL/GenBank/DDBJ databases">
        <authorList>
            <person name="de Groot N.N."/>
        </authorList>
    </citation>
    <scope>NUCLEOTIDE SEQUENCE [LARGE SCALE GENOMIC DNA]</scope>
    <source>
        <strain evidence="2 3">CPCC 100156</strain>
    </source>
</reference>
<gene>
    <name evidence="2" type="ORF">SAMN04487779_1001345</name>
</gene>
<protein>
    <submittedName>
        <fullName evidence="2">Uncharacterized protein</fullName>
    </submittedName>
</protein>
<accession>A0A1G6K0V0</accession>
<dbReference type="STRING" id="938405.SAMN02927895_00538"/>
<organism evidence="2 3">
    <name type="scientific">Belnapia rosea</name>
    <dbReference type="NCBI Taxonomy" id="938405"/>
    <lineage>
        <taxon>Bacteria</taxon>
        <taxon>Pseudomonadati</taxon>
        <taxon>Pseudomonadota</taxon>
        <taxon>Alphaproteobacteria</taxon>
        <taxon>Acetobacterales</taxon>
        <taxon>Roseomonadaceae</taxon>
        <taxon>Belnapia</taxon>
    </lineage>
</organism>
<keyword evidence="3" id="KW-1185">Reference proteome</keyword>
<sequence>MPARLRAWLMSLLLLELGFAWTFGAVLLASADAMAQSRSSGGYARPGSGYGRTPSFGGSRAAPRTPSVSGGYSRPSLPGGGSARRPSVGSGSAWDRSYSRERSSEALDRLRRQSQPSQLPPAQPPLRPAPSAPTDSGWWRRGGTMGGGTMGGGTMGGGWPAPRGVPGGWGGGFGVPGQRSFGVWDGVLLWFLLNNLGRAGSTDFFHNHQDDPGYREWRREAEQRAQTDAQTRARLDELDRRLSERQGRPRDPNAPPPEVPPDISTAPRPDVRTPSTSAPLPSPSSPPAEAGSAGGLSSLGLLAILGGGGALFLLARRRRQAAVPSSVTTQGATRPTPDIRSAAPRFRVGMTVTCDPTPFLLGSGALQVPVPAFAEGNTQVSIQAVGRIREGAEELVRLYLPDGSGFFQLHADAAGQIEECRYFGLLDEVVPADEAEWGAWLDPQQGMIGWPEFQTRNGKLYARIWAPGDRPVPPRVMTEAIESLDGTRQIQSRAMLYAAPTDIAAPGPQTEYILVSAQEEGGRAWIEIRAGIDINPASLSLV</sequence>
<evidence type="ECO:0000256" key="1">
    <source>
        <dbReference type="SAM" id="MobiDB-lite"/>
    </source>
</evidence>
<feature type="region of interest" description="Disordered" evidence="1">
    <location>
        <begin position="38"/>
        <end position="164"/>
    </location>
</feature>
<dbReference type="AlphaFoldDB" id="A0A1G6K0V0"/>
<feature type="compositionally biased region" description="Basic and acidic residues" evidence="1">
    <location>
        <begin position="217"/>
        <end position="251"/>
    </location>
</feature>
<dbReference type="InterPro" id="IPR019621">
    <property type="entry name" value="DUF2491"/>
</dbReference>
<feature type="compositionally biased region" description="Pro residues" evidence="1">
    <location>
        <begin position="118"/>
        <end position="131"/>
    </location>
</feature>
<name>A0A1G6K0V0_9PROT</name>
<dbReference type="EMBL" id="FMZX01000001">
    <property type="protein sequence ID" value="SDC24577.1"/>
    <property type="molecule type" value="Genomic_DNA"/>
</dbReference>
<feature type="compositionally biased region" description="Gly residues" evidence="1">
    <location>
        <begin position="143"/>
        <end position="164"/>
    </location>
</feature>
<dbReference type="Proteomes" id="UP000198925">
    <property type="component" value="Unassembled WGS sequence"/>
</dbReference>